<dbReference type="OrthoDB" id="3921745at2759"/>
<sequence>MYLGMRDYPQPVLSATGSFQAVKPVPLPAESASPSVRSTDLPYRSFYRTLGLPQTPPESPLNSPRVKLEASFSSMSRECSPLPALSSLQLQSEVGVRLPSLEEFDQEVEAMARRNGHGRFYSPSSPLPSLQLGSLLPPRQPTTPVYPAYNGYGLYPLSDMTMRGSNRMGSYPTPPPEAENRHINQKYTTEQGDFIIYAWHDKNLKWSNIREEFANRFGTEPERTIQGLQAWYYRMNSRIPVWDEDGWLVFENEDDVEPKSISIKCRDRDSQDKPLSPLGLAQRYPERAMNYSWVDPELKRKARDWALKRELQYRERRERRKRKEQRRLKL</sequence>
<reference evidence="1 2" key="1">
    <citation type="submission" date="2017-06" db="EMBL/GenBank/DDBJ databases">
        <title>Ant-infecting Ophiocordyceps genomes reveal a high diversity of potential behavioral manipulation genes and a possible major role for enterotoxins.</title>
        <authorList>
            <person name="De Bekker C."/>
            <person name="Evans H.C."/>
            <person name="Brachmann A."/>
            <person name="Hughes D.P."/>
        </authorList>
    </citation>
    <scope>NUCLEOTIDE SEQUENCE [LARGE SCALE GENOMIC DNA]</scope>
    <source>
        <strain evidence="1 2">Map64</strain>
    </source>
</reference>
<evidence type="ECO:0000313" key="2">
    <source>
        <dbReference type="Proteomes" id="UP000226192"/>
    </source>
</evidence>
<name>A0A2C5XX54_9HYPO</name>
<keyword evidence="2" id="KW-1185">Reference proteome</keyword>
<proteinExistence type="predicted"/>
<gene>
    <name evidence="1" type="ORF">CDD81_7928</name>
</gene>
<dbReference type="EMBL" id="NJET01000090">
    <property type="protein sequence ID" value="PHH61825.1"/>
    <property type="molecule type" value="Genomic_DNA"/>
</dbReference>
<dbReference type="STRING" id="1399860.A0A2C5XX54"/>
<dbReference type="Proteomes" id="UP000226192">
    <property type="component" value="Unassembled WGS sequence"/>
</dbReference>
<accession>A0A2C5XX54</accession>
<evidence type="ECO:0000313" key="1">
    <source>
        <dbReference type="EMBL" id="PHH61825.1"/>
    </source>
</evidence>
<dbReference type="AlphaFoldDB" id="A0A2C5XX54"/>
<organism evidence="1 2">
    <name type="scientific">Ophiocordyceps australis</name>
    <dbReference type="NCBI Taxonomy" id="1399860"/>
    <lineage>
        <taxon>Eukaryota</taxon>
        <taxon>Fungi</taxon>
        <taxon>Dikarya</taxon>
        <taxon>Ascomycota</taxon>
        <taxon>Pezizomycotina</taxon>
        <taxon>Sordariomycetes</taxon>
        <taxon>Hypocreomycetidae</taxon>
        <taxon>Hypocreales</taxon>
        <taxon>Ophiocordycipitaceae</taxon>
        <taxon>Ophiocordyceps</taxon>
    </lineage>
</organism>
<comment type="caution">
    <text evidence="1">The sequence shown here is derived from an EMBL/GenBank/DDBJ whole genome shotgun (WGS) entry which is preliminary data.</text>
</comment>
<protein>
    <submittedName>
        <fullName evidence="1">Uncharacterized protein</fullName>
    </submittedName>
</protein>